<dbReference type="Proteomes" id="UP001333710">
    <property type="component" value="Chromosome"/>
</dbReference>
<organism evidence="3 4">
    <name type="scientific">Planctobacterium marinum</name>
    <dbReference type="NCBI Taxonomy" id="1631968"/>
    <lineage>
        <taxon>Bacteria</taxon>
        <taxon>Pseudomonadati</taxon>
        <taxon>Pseudomonadota</taxon>
        <taxon>Gammaproteobacteria</taxon>
        <taxon>Alteromonadales</taxon>
        <taxon>Alteromonadaceae</taxon>
        <taxon>Planctobacterium</taxon>
    </lineage>
</organism>
<dbReference type="EMBL" id="AP027272">
    <property type="protein sequence ID" value="BDX08254.1"/>
    <property type="molecule type" value="Genomic_DNA"/>
</dbReference>
<feature type="transmembrane region" description="Helical" evidence="2">
    <location>
        <begin position="375"/>
        <end position="392"/>
    </location>
</feature>
<keyword evidence="2" id="KW-1133">Transmembrane helix</keyword>
<dbReference type="KEGG" id="pmaw:MACH26_37750"/>
<evidence type="ECO:0000256" key="2">
    <source>
        <dbReference type="SAM" id="Phobius"/>
    </source>
</evidence>
<feature type="transmembrane region" description="Helical" evidence="2">
    <location>
        <begin position="399"/>
        <end position="416"/>
    </location>
</feature>
<evidence type="ECO:0000313" key="3">
    <source>
        <dbReference type="EMBL" id="BDX08254.1"/>
    </source>
</evidence>
<feature type="transmembrane region" description="Helical" evidence="2">
    <location>
        <begin position="340"/>
        <end position="369"/>
    </location>
</feature>
<accession>A0AA48KU63</accession>
<reference evidence="3" key="1">
    <citation type="submission" date="2023-01" db="EMBL/GenBank/DDBJ databases">
        <title>Complete genome sequence of Planctobacterium marinum strain Dej080120_11.</title>
        <authorList>
            <person name="Ueki S."/>
            <person name="Maruyama F."/>
        </authorList>
    </citation>
    <scope>NUCLEOTIDE SEQUENCE</scope>
    <source>
        <strain evidence="3">Dej080120_11</strain>
    </source>
</reference>
<feature type="transmembrane region" description="Helical" evidence="2">
    <location>
        <begin position="191"/>
        <end position="210"/>
    </location>
</feature>
<feature type="transmembrane region" description="Helical" evidence="2">
    <location>
        <begin position="103"/>
        <end position="121"/>
    </location>
</feature>
<feature type="compositionally biased region" description="Polar residues" evidence="1">
    <location>
        <begin position="427"/>
        <end position="444"/>
    </location>
</feature>
<evidence type="ECO:0008006" key="5">
    <source>
        <dbReference type="Google" id="ProtNLM"/>
    </source>
</evidence>
<feature type="transmembrane region" description="Helical" evidence="2">
    <location>
        <begin position="65"/>
        <end position="83"/>
    </location>
</feature>
<dbReference type="AlphaFoldDB" id="A0AA48KU63"/>
<dbReference type="RefSeq" id="WP_338294326.1">
    <property type="nucleotide sequence ID" value="NZ_AP027272.1"/>
</dbReference>
<keyword evidence="2" id="KW-0812">Transmembrane</keyword>
<proteinExistence type="predicted"/>
<evidence type="ECO:0000313" key="4">
    <source>
        <dbReference type="Proteomes" id="UP001333710"/>
    </source>
</evidence>
<keyword evidence="4" id="KW-1185">Reference proteome</keyword>
<feature type="transmembrane region" description="Helical" evidence="2">
    <location>
        <begin position="26"/>
        <end position="53"/>
    </location>
</feature>
<name>A0AA48KU63_9ALTE</name>
<keyword evidence="2" id="KW-0472">Membrane</keyword>
<feature type="transmembrane region" description="Helical" evidence="2">
    <location>
        <begin position="133"/>
        <end position="150"/>
    </location>
</feature>
<protein>
    <recommendedName>
        <fullName evidence="5">Capsular biosynthesis protein</fullName>
    </recommendedName>
</protein>
<gene>
    <name evidence="3" type="ORF">MACH26_37750</name>
</gene>
<feature type="region of interest" description="Disordered" evidence="1">
    <location>
        <begin position="423"/>
        <end position="444"/>
    </location>
</feature>
<feature type="transmembrane region" description="Helical" evidence="2">
    <location>
        <begin position="222"/>
        <end position="247"/>
    </location>
</feature>
<feature type="transmembrane region" description="Helical" evidence="2">
    <location>
        <begin position="259"/>
        <end position="282"/>
    </location>
</feature>
<sequence length="444" mass="49632">MATQSINPVTTEERLIWFGLVATYPIYFLGGLYVSGSVLGYLILAALLLRLFVEGNQNTHRSVPAMAWLWIIAMLVMLIALWAGHANWGLGMGKTIKSTIGWAKGWALIALFIFLGAVLPLRKELIIRGVCILGWHTFLFSAFTFIAYMLRLPGELFVSPLQIVGGPGPNFFTVSLYGLNPETGGGRWQFFGPWAPAAGLLACIYLVICLQEEDKTWRTRGILGATAMCLLCQSRAGWAIFICLWPMVVFSDKFREPWFLLVIGFVVPLILVLGQPVLEFVLDSYEQVKQSRPGSTRVRQALATIAIQRWESEAYWFGHGVVERGPKLVEGMPIGSHHSWYGLLFVKGLVGLLALAIPMFISAIYLFIYSQVSKIAQTALCLLAVFICYSFFENLEILSYLYWPALLWIGMAFNPLNTLTREERSGSKQNQSEQQLKSSGVQHV</sequence>
<evidence type="ECO:0000256" key="1">
    <source>
        <dbReference type="SAM" id="MobiDB-lite"/>
    </source>
</evidence>